<evidence type="ECO:0000256" key="1">
    <source>
        <dbReference type="HAMAP-Rule" id="MF_00386"/>
    </source>
</evidence>
<organism evidence="3 4">
    <name type="scientific">Pendulispora albinea</name>
    <dbReference type="NCBI Taxonomy" id="2741071"/>
    <lineage>
        <taxon>Bacteria</taxon>
        <taxon>Pseudomonadati</taxon>
        <taxon>Myxococcota</taxon>
        <taxon>Myxococcia</taxon>
        <taxon>Myxococcales</taxon>
        <taxon>Sorangiineae</taxon>
        <taxon>Pendulisporaceae</taxon>
        <taxon>Pendulispora</taxon>
    </lineage>
</organism>
<keyword evidence="1" id="KW-0472">Membrane</keyword>
<evidence type="ECO:0000313" key="3">
    <source>
        <dbReference type="EMBL" id="WXB16603.1"/>
    </source>
</evidence>
<dbReference type="PANTHER" id="PTHR33383">
    <property type="entry name" value="MEMBRANE PROTEIN INSERTION EFFICIENCY FACTOR-RELATED"/>
    <property type="match status" value="1"/>
</dbReference>
<dbReference type="EMBL" id="CP089984">
    <property type="protein sequence ID" value="WXB16603.1"/>
    <property type="molecule type" value="Genomic_DNA"/>
</dbReference>
<dbReference type="SMART" id="SM01234">
    <property type="entry name" value="Haemolytic"/>
    <property type="match status" value="1"/>
</dbReference>
<dbReference type="RefSeq" id="WP_394826229.1">
    <property type="nucleotide sequence ID" value="NZ_CP089984.1"/>
</dbReference>
<name>A0ABZ2M3F9_9BACT</name>
<keyword evidence="4" id="KW-1185">Reference proteome</keyword>
<sequence>MVLHVLLALIRFYQRFISPLFGNVCRFEPSCSRYAASCLEGHGVWKGGLLSLRRLCKCHPFHSGGFDPPPPRLPKGRNVLETNGIG</sequence>
<dbReference type="NCBIfam" id="TIGR00278">
    <property type="entry name" value="membrane protein insertion efficiency factor YidD"/>
    <property type="match status" value="1"/>
</dbReference>
<accession>A0ABZ2M3F9</accession>
<dbReference type="Pfam" id="PF01809">
    <property type="entry name" value="YidD"/>
    <property type="match status" value="1"/>
</dbReference>
<feature type="region of interest" description="Disordered" evidence="2">
    <location>
        <begin position="67"/>
        <end position="86"/>
    </location>
</feature>
<dbReference type="InterPro" id="IPR002696">
    <property type="entry name" value="Membr_insert_effic_factor_YidD"/>
</dbReference>
<reference evidence="3 4" key="1">
    <citation type="submission" date="2021-12" db="EMBL/GenBank/DDBJ databases">
        <title>Discovery of the Pendulisporaceae a myxobacterial family with distinct sporulation behavior and unique specialized metabolism.</title>
        <authorList>
            <person name="Garcia R."/>
            <person name="Popoff A."/>
            <person name="Bader C.D."/>
            <person name="Loehr J."/>
            <person name="Walesch S."/>
            <person name="Walt C."/>
            <person name="Boldt J."/>
            <person name="Bunk B."/>
            <person name="Haeckl F.J.F.P.J."/>
            <person name="Gunesch A.P."/>
            <person name="Birkelbach J."/>
            <person name="Nuebel U."/>
            <person name="Pietschmann T."/>
            <person name="Bach T."/>
            <person name="Mueller R."/>
        </authorList>
    </citation>
    <scope>NUCLEOTIDE SEQUENCE [LARGE SCALE GENOMIC DNA]</scope>
    <source>
        <strain evidence="3 4">MSr11954</strain>
    </source>
</reference>
<keyword evidence="1" id="KW-1003">Cell membrane</keyword>
<comment type="function">
    <text evidence="1">Could be involved in insertion of integral membrane proteins into the membrane.</text>
</comment>
<dbReference type="Proteomes" id="UP001370348">
    <property type="component" value="Chromosome"/>
</dbReference>
<protein>
    <recommendedName>
        <fullName evidence="1">Putative membrane protein insertion efficiency factor</fullName>
    </recommendedName>
</protein>
<comment type="similarity">
    <text evidence="1">Belongs to the UPF0161 family.</text>
</comment>
<evidence type="ECO:0000256" key="2">
    <source>
        <dbReference type="SAM" id="MobiDB-lite"/>
    </source>
</evidence>
<proteinExistence type="inferred from homology"/>
<dbReference type="PANTHER" id="PTHR33383:SF1">
    <property type="entry name" value="MEMBRANE PROTEIN INSERTION EFFICIENCY FACTOR-RELATED"/>
    <property type="match status" value="1"/>
</dbReference>
<comment type="subcellular location">
    <subcellularLocation>
        <location evidence="1">Cell membrane</location>
        <topology evidence="1">Peripheral membrane protein</topology>
        <orientation evidence="1">Cytoplasmic side</orientation>
    </subcellularLocation>
</comment>
<gene>
    <name evidence="3" type="primary">yidD</name>
    <name evidence="3" type="ORF">LZC94_04825</name>
</gene>
<dbReference type="HAMAP" id="MF_00386">
    <property type="entry name" value="UPF0161_YidD"/>
    <property type="match status" value="1"/>
</dbReference>
<evidence type="ECO:0000313" key="4">
    <source>
        <dbReference type="Proteomes" id="UP001370348"/>
    </source>
</evidence>